<dbReference type="PANTHER" id="PTHR33931">
    <property type="entry name" value="HOLIN-LIKE PROTEIN CIDA-RELATED"/>
    <property type="match status" value="1"/>
</dbReference>
<evidence type="ECO:0000256" key="2">
    <source>
        <dbReference type="ARBA" id="ARBA00022475"/>
    </source>
</evidence>
<name>A0ABN1L9I2_9GAMM</name>
<evidence type="ECO:0000256" key="1">
    <source>
        <dbReference type="ARBA" id="ARBA00004651"/>
    </source>
</evidence>
<dbReference type="PANTHER" id="PTHR33931:SF2">
    <property type="entry name" value="HOLIN-LIKE PROTEIN CIDA"/>
    <property type="match status" value="1"/>
</dbReference>
<accession>A0ABN1L9I2</accession>
<protein>
    <submittedName>
        <fullName evidence="7">Antiholin-like murein hydrolase modulator LrgA</fullName>
    </submittedName>
</protein>
<keyword evidence="3 6" id="KW-0812">Transmembrane</keyword>
<dbReference type="RefSeq" id="WP_215979337.1">
    <property type="nucleotide sequence ID" value="NZ_BAAAFA010000009.1"/>
</dbReference>
<evidence type="ECO:0000313" key="8">
    <source>
        <dbReference type="Proteomes" id="UP001500021"/>
    </source>
</evidence>
<evidence type="ECO:0000256" key="5">
    <source>
        <dbReference type="ARBA" id="ARBA00023136"/>
    </source>
</evidence>
<evidence type="ECO:0000256" key="3">
    <source>
        <dbReference type="ARBA" id="ARBA00022692"/>
    </source>
</evidence>
<organism evidence="7 8">
    <name type="scientific">Colwellia asteriadis</name>
    <dbReference type="NCBI Taxonomy" id="517723"/>
    <lineage>
        <taxon>Bacteria</taxon>
        <taxon>Pseudomonadati</taxon>
        <taxon>Pseudomonadota</taxon>
        <taxon>Gammaproteobacteria</taxon>
        <taxon>Alteromonadales</taxon>
        <taxon>Colwelliaceae</taxon>
        <taxon>Colwellia</taxon>
    </lineage>
</organism>
<gene>
    <name evidence="7" type="primary">lrgA</name>
    <name evidence="7" type="ORF">GCM10009111_27750</name>
</gene>
<feature type="transmembrane region" description="Helical" evidence="6">
    <location>
        <begin position="30"/>
        <end position="49"/>
    </location>
</feature>
<proteinExistence type="predicted"/>
<evidence type="ECO:0000256" key="6">
    <source>
        <dbReference type="SAM" id="Phobius"/>
    </source>
</evidence>
<keyword evidence="5 6" id="KW-0472">Membrane</keyword>
<comment type="subcellular location">
    <subcellularLocation>
        <location evidence="1">Cell membrane</location>
        <topology evidence="1">Multi-pass membrane protein</topology>
    </subcellularLocation>
</comment>
<keyword evidence="2" id="KW-1003">Cell membrane</keyword>
<dbReference type="Pfam" id="PF03788">
    <property type="entry name" value="LrgA"/>
    <property type="match status" value="1"/>
</dbReference>
<evidence type="ECO:0000256" key="4">
    <source>
        <dbReference type="ARBA" id="ARBA00022989"/>
    </source>
</evidence>
<evidence type="ECO:0000313" key="7">
    <source>
        <dbReference type="EMBL" id="GAA0821158.1"/>
    </source>
</evidence>
<dbReference type="EMBL" id="BAAAFA010000009">
    <property type="protein sequence ID" value="GAA0821158.1"/>
    <property type="molecule type" value="Genomic_DNA"/>
</dbReference>
<dbReference type="InterPro" id="IPR005538">
    <property type="entry name" value="LrgA/CidA"/>
</dbReference>
<keyword evidence="8" id="KW-1185">Reference proteome</keyword>
<reference evidence="7 8" key="1">
    <citation type="journal article" date="2019" name="Int. J. Syst. Evol. Microbiol.">
        <title>The Global Catalogue of Microorganisms (GCM) 10K type strain sequencing project: providing services to taxonomists for standard genome sequencing and annotation.</title>
        <authorList>
            <consortium name="The Broad Institute Genomics Platform"/>
            <consortium name="The Broad Institute Genome Sequencing Center for Infectious Disease"/>
            <person name="Wu L."/>
            <person name="Ma J."/>
        </authorList>
    </citation>
    <scope>NUCLEOTIDE SEQUENCE [LARGE SCALE GENOMIC DNA]</scope>
    <source>
        <strain evidence="7 8">JCM 15608</strain>
    </source>
</reference>
<feature type="transmembrane region" description="Helical" evidence="6">
    <location>
        <begin position="61"/>
        <end position="80"/>
    </location>
</feature>
<sequence length="126" mass="14014">MTVKNFCYTLFAIAFSLALGKLTHALISGLPASLYGMIFYCVFLQLNWFDANKVSQVNLWLVKHMGVCFVPAGIGIINHFDLIKQHGVALIGIIFISTFILLTLIGWLSERFLVEKNSTSATISNQ</sequence>
<keyword evidence="4 6" id="KW-1133">Transmembrane helix</keyword>
<dbReference type="Proteomes" id="UP001500021">
    <property type="component" value="Unassembled WGS sequence"/>
</dbReference>
<feature type="transmembrane region" description="Helical" evidence="6">
    <location>
        <begin position="86"/>
        <end position="108"/>
    </location>
</feature>
<comment type="caution">
    <text evidence="7">The sequence shown here is derived from an EMBL/GenBank/DDBJ whole genome shotgun (WGS) entry which is preliminary data.</text>
</comment>